<evidence type="ECO:0000259" key="5">
    <source>
        <dbReference type="Pfam" id="PF24883"/>
    </source>
</evidence>
<name>A0AAJ0B4E6_9PEZI</name>
<organism evidence="6 7">
    <name type="scientific">Echria macrotheca</name>
    <dbReference type="NCBI Taxonomy" id="438768"/>
    <lineage>
        <taxon>Eukaryota</taxon>
        <taxon>Fungi</taxon>
        <taxon>Dikarya</taxon>
        <taxon>Ascomycota</taxon>
        <taxon>Pezizomycotina</taxon>
        <taxon>Sordariomycetes</taxon>
        <taxon>Sordariomycetidae</taxon>
        <taxon>Sordariales</taxon>
        <taxon>Schizotheciaceae</taxon>
        <taxon>Echria</taxon>
    </lineage>
</organism>
<keyword evidence="2 3" id="KW-0040">ANK repeat</keyword>
<accession>A0AAJ0B4E6</accession>
<dbReference type="InterPro" id="IPR027417">
    <property type="entry name" value="P-loop_NTPase"/>
</dbReference>
<dbReference type="PROSITE" id="PS50297">
    <property type="entry name" value="ANK_REP_REGION"/>
    <property type="match status" value="1"/>
</dbReference>
<dbReference type="Pfam" id="PF24883">
    <property type="entry name" value="NPHP3_N"/>
    <property type="match status" value="1"/>
</dbReference>
<dbReference type="InterPro" id="IPR056884">
    <property type="entry name" value="NPHP3-like_N"/>
</dbReference>
<dbReference type="EMBL" id="MU839842">
    <property type="protein sequence ID" value="KAK1751493.1"/>
    <property type="molecule type" value="Genomic_DNA"/>
</dbReference>
<evidence type="ECO:0000313" key="7">
    <source>
        <dbReference type="Proteomes" id="UP001239445"/>
    </source>
</evidence>
<feature type="region of interest" description="Disordered" evidence="4">
    <location>
        <begin position="96"/>
        <end position="130"/>
    </location>
</feature>
<feature type="repeat" description="ANK" evidence="3">
    <location>
        <begin position="1618"/>
        <end position="1643"/>
    </location>
</feature>
<dbReference type="Gene3D" id="1.25.40.20">
    <property type="entry name" value="Ankyrin repeat-containing domain"/>
    <property type="match status" value="4"/>
</dbReference>
<dbReference type="SUPFAM" id="SSF52540">
    <property type="entry name" value="P-loop containing nucleoside triphosphate hydrolases"/>
    <property type="match status" value="1"/>
</dbReference>
<keyword evidence="7" id="KW-1185">Reference proteome</keyword>
<dbReference type="SUPFAM" id="SSF48403">
    <property type="entry name" value="Ankyrin repeat"/>
    <property type="match status" value="2"/>
</dbReference>
<comment type="caution">
    <text evidence="6">The sequence shown here is derived from an EMBL/GenBank/DDBJ whole genome shotgun (WGS) entry which is preliminary data.</text>
</comment>
<dbReference type="PANTHER" id="PTHR24198:SF165">
    <property type="entry name" value="ANKYRIN REPEAT-CONTAINING PROTEIN-RELATED"/>
    <property type="match status" value="1"/>
</dbReference>
<evidence type="ECO:0000256" key="1">
    <source>
        <dbReference type="ARBA" id="ARBA00022737"/>
    </source>
</evidence>
<dbReference type="InterPro" id="IPR002110">
    <property type="entry name" value="Ankyrin_rpt"/>
</dbReference>
<evidence type="ECO:0000313" key="6">
    <source>
        <dbReference type="EMBL" id="KAK1751493.1"/>
    </source>
</evidence>
<evidence type="ECO:0000256" key="2">
    <source>
        <dbReference type="ARBA" id="ARBA00023043"/>
    </source>
</evidence>
<dbReference type="SMART" id="SM00248">
    <property type="entry name" value="ANK"/>
    <property type="match status" value="13"/>
</dbReference>
<protein>
    <recommendedName>
        <fullName evidence="5">Nephrocystin 3-like N-terminal domain-containing protein</fullName>
    </recommendedName>
</protein>
<feature type="domain" description="Nephrocystin 3-like N-terminal" evidence="5">
    <location>
        <begin position="963"/>
        <end position="1142"/>
    </location>
</feature>
<evidence type="ECO:0000256" key="3">
    <source>
        <dbReference type="PROSITE-ProRule" id="PRU00023"/>
    </source>
</evidence>
<reference evidence="6" key="1">
    <citation type="submission" date="2023-06" db="EMBL/GenBank/DDBJ databases">
        <title>Genome-scale phylogeny and comparative genomics of the fungal order Sordariales.</title>
        <authorList>
            <consortium name="Lawrence Berkeley National Laboratory"/>
            <person name="Hensen N."/>
            <person name="Bonometti L."/>
            <person name="Westerberg I."/>
            <person name="Brannstrom I.O."/>
            <person name="Guillou S."/>
            <person name="Cros-Aarteil S."/>
            <person name="Calhoun S."/>
            <person name="Haridas S."/>
            <person name="Kuo A."/>
            <person name="Mondo S."/>
            <person name="Pangilinan J."/>
            <person name="Riley R."/>
            <person name="Labutti K."/>
            <person name="Andreopoulos B."/>
            <person name="Lipzen A."/>
            <person name="Chen C."/>
            <person name="Yanf M."/>
            <person name="Daum C."/>
            <person name="Ng V."/>
            <person name="Clum A."/>
            <person name="Steindorff A."/>
            <person name="Ohm R."/>
            <person name="Martin F."/>
            <person name="Silar P."/>
            <person name="Natvig D."/>
            <person name="Lalanne C."/>
            <person name="Gautier V."/>
            <person name="Ament-Velasquez S.L."/>
            <person name="Kruys A."/>
            <person name="Hutchinson M.I."/>
            <person name="Powell A.J."/>
            <person name="Barry K."/>
            <person name="Miller A.N."/>
            <person name="Grigoriev I.V."/>
            <person name="Debuchy R."/>
            <person name="Gladieux P."/>
            <person name="Thoren M.H."/>
            <person name="Johannesson H."/>
        </authorList>
    </citation>
    <scope>NUCLEOTIDE SEQUENCE</scope>
    <source>
        <strain evidence="6">PSN4</strain>
    </source>
</reference>
<dbReference type="PROSITE" id="PS50088">
    <property type="entry name" value="ANK_REPEAT"/>
    <property type="match status" value="1"/>
</dbReference>
<dbReference type="Gene3D" id="3.40.50.300">
    <property type="entry name" value="P-loop containing nucleotide triphosphate hydrolases"/>
    <property type="match status" value="1"/>
</dbReference>
<dbReference type="InterPro" id="IPR036770">
    <property type="entry name" value="Ankyrin_rpt-contain_sf"/>
</dbReference>
<sequence length="2103" mass="232858">MPPNQHTTLRDLTENCLRQFAKCRANPRLSRESTAWLEDALARFRWWSFGLNVQKDGRSSLDHRVETHSDVRRAISRLLISLRDVLSEYEAAALPPLPSSSSLHDQDADQSDTSSTISSSDDVGDSDEGHGRSRLATQQFYIEHCLRHLAHISTLIRRSGEKYRHRRADDDLKRIEQANPRSHPDLRTHLEVMICFGPYEQALLAHLDSAVDRGEASKSVRIVIRAWLRTRLGPIQQRLIQANIIRRHRMLFARRHKQSVDQVVSRQHPFERPAVTVRLPLPPTEGSVFPDRMPETSTAQLRPRLVNLASEVHSVTAIGSNINLEAAVRPTRPASALSKLTRTGQAQNYPKRSMLEKSPCCPYCGIILEEDYRKSDKKWSGHVSHDLAPYTCIFDGCDSPYNLYVNRDQWMEHLRANHSVTRWFCSLCSADSAEPDAKYFWTELEYQGHIMSHHDAQFSSYEVPLLLKISEKSTIQPTSCPLCLNDRQLVTVEQDDHIASHLHAFSLLALPWDHDIDDALASPSSGDSSPPPGLDLLVGAADDDEVDDDSMDLDASRKSIISLTESMLRRWKSLIPGGDTAQTPLHHLAFLLTETWPVSQITRDQRETLTSLLSRLRQTLDSYLVGVDAPDDLEMTIAPDVEAVQVCLEPVTTMPEEYRMWEHAWGALNKNTRSLIDTAMSRFLAENSWSLPSQLDTLLNNTWALKDKCKKPKADSGSDSDMQACEDIVEALQRILDDGYLFLWPETVMLPWALILLLTEQLSKLFDFTDEGHLDHRLKKANMLWTLRLTLHAINLTRLYSIAYPPESTLEEACGSLFFARQNMYEALLELLILAQSPPSLFETQEMARAIAGHPHRSSSETIKKLDHAVFQLEKAVVACEHGRLTPMDPHILRTLAATPRIRLDSQVSGYLKSESTLGGLDEPPGDTDDQFDDERDMELMEWVSSLPFNSHHRDTQRRRLHGTCEWIIGTSKFQSWLEGDQSSSLWLRGSFGTGKTFLTSKVIDHIRDRIQPAPSSSSPPSPPGFAFVYCDKLPEADRHTAMPLLRAILVQLATFEDDGETNKVVGALRHHWEAARLAGTRSMDVQECVEWVLAALKVHKRTTTIVLDGIDKLQRSAQTQLFSALRYLIEWTPAPLKVFLSCPDVEELVTAKDELATLYTITLHHWTGHERDRGPYPTYSDIWSVADSHVQARSDVYVHMGMLDGIANWSEGSFFHGVFYAQLEKGSDSNKNKGLGVHFALATTYRRAFSKFRELRKDDKTVCKLVFMLVAYSGIPFTTDMLLAAIRLREPDLEIPDENQLRLLWPEALFMDLDLPNFDRPIWRMTHSSIADYAAQEPDVAWDKTLALTGILEIYLRLLINSQEPPDFSDSSGASGLSTVPRRRRAREALPDDKLRVYARHCWPQVLHAIQSQPGFDISHSNVYEMFKGFFGSPGHGSVHFRRWLSWIRIEAGDQDIRPTDSYFYPARAMFLVNHESPIVTIMDTGLQDFLFSWLREKQPEIQATLNSDVLAEVGSFAVRDVGRAVQVARELLALGVDLNQPLSRNVNVATVLGEAIREGPDEWFEFLLNNGVDVNVNRRSVAEGMRVAARNGRAWVIARLLGTGISPDEDGLGWENMSSPLAEAAVSGNMQIVKLLLDSGAKAGRMLTGRVVSAVAAAASNPEALAILKLLVERGADIHLQGGEAGSALAEACVADNEPAAEFLVTRGADVNEQLRTGKYGSPLVAAASHDSMACLRFLLGVGADIEKQVTVGTVGNALAAAALHGAINCLRELISARANVNRPIATGIYGSSLAAAAAGGHLQCVLDSIEAGAEVNYEIQTGQYGSALIAAACAGKANCVHTLLSKGADVHKSYTFGKIGSALEAAVYGGDHECITAIIRTGTDVNQQLVVGEYGSALGAAAGLRRLAALETLIEAGANINLLHESESAKYGSPLVAAAGKGADKCVRALVRAGAEVDLEVEVGRFGTALVATANVWPASTVCTQILIEAGADVNRNIKSRPATYFGTALIAAAYLGRVRCAGYLLENGADAGLQLENGRFRNAIEAAETPVDEADIKFFHLPIAPMIVHGTRGLVRDKKLVLELLQKKLTSGQSPKVKS</sequence>
<keyword evidence="1" id="KW-0677">Repeat</keyword>
<feature type="compositionally biased region" description="Low complexity" evidence="4">
    <location>
        <begin position="111"/>
        <end position="121"/>
    </location>
</feature>
<dbReference type="PANTHER" id="PTHR24198">
    <property type="entry name" value="ANKYRIN REPEAT AND PROTEIN KINASE DOMAIN-CONTAINING PROTEIN"/>
    <property type="match status" value="1"/>
</dbReference>
<dbReference type="Pfam" id="PF12796">
    <property type="entry name" value="Ank_2"/>
    <property type="match status" value="2"/>
</dbReference>
<proteinExistence type="predicted"/>
<evidence type="ECO:0000256" key="4">
    <source>
        <dbReference type="SAM" id="MobiDB-lite"/>
    </source>
</evidence>
<gene>
    <name evidence="6" type="ORF">QBC47DRAFT_82279</name>
</gene>
<dbReference type="Proteomes" id="UP001239445">
    <property type="component" value="Unassembled WGS sequence"/>
</dbReference>